<dbReference type="EMBL" id="CAADRP010000347">
    <property type="protein sequence ID" value="VFU27220.1"/>
    <property type="molecule type" value="Genomic_DNA"/>
</dbReference>
<dbReference type="PANTHER" id="PTHR12233">
    <property type="entry name" value="VACUOLAR PROTEIN SORTING 26 RELATED"/>
    <property type="match status" value="1"/>
</dbReference>
<dbReference type="GO" id="GO:0006886">
    <property type="term" value="P:intracellular protein transport"/>
    <property type="evidence" value="ECO:0007669"/>
    <property type="project" value="InterPro"/>
</dbReference>
<evidence type="ECO:0000313" key="2">
    <source>
        <dbReference type="EMBL" id="VFU27220.1"/>
    </source>
</evidence>
<reference evidence="2" key="1">
    <citation type="submission" date="2019-03" db="EMBL/GenBank/DDBJ databases">
        <authorList>
            <person name="Mank J."/>
            <person name="Almeida P."/>
        </authorList>
    </citation>
    <scope>NUCLEOTIDE SEQUENCE</scope>
    <source>
        <strain evidence="2">78183</strain>
    </source>
</reference>
<comment type="similarity">
    <text evidence="1">Belongs to the VPS26 family.</text>
</comment>
<accession>A0A6N2KFK6</accession>
<evidence type="ECO:0000256" key="1">
    <source>
        <dbReference type="ARBA" id="ARBA00009100"/>
    </source>
</evidence>
<evidence type="ECO:0008006" key="3">
    <source>
        <dbReference type="Google" id="ProtNLM"/>
    </source>
</evidence>
<dbReference type="InterPro" id="IPR028934">
    <property type="entry name" value="Vps26-related"/>
</dbReference>
<organism evidence="2">
    <name type="scientific">Salix viminalis</name>
    <name type="common">Common osier</name>
    <name type="synonym">Basket willow</name>
    <dbReference type="NCBI Taxonomy" id="40686"/>
    <lineage>
        <taxon>Eukaryota</taxon>
        <taxon>Viridiplantae</taxon>
        <taxon>Streptophyta</taxon>
        <taxon>Embryophyta</taxon>
        <taxon>Tracheophyta</taxon>
        <taxon>Spermatophyta</taxon>
        <taxon>Magnoliopsida</taxon>
        <taxon>eudicotyledons</taxon>
        <taxon>Gunneridae</taxon>
        <taxon>Pentapetalae</taxon>
        <taxon>rosids</taxon>
        <taxon>fabids</taxon>
        <taxon>Malpighiales</taxon>
        <taxon>Salicaceae</taxon>
        <taxon>Saliceae</taxon>
        <taxon>Salix</taxon>
    </lineage>
</organism>
<name>A0A6N2KFK6_SALVM</name>
<protein>
    <recommendedName>
        <fullName evidence="3">Arrestin C-terminal-like domain-containing protein</fullName>
    </recommendedName>
</protein>
<dbReference type="AlphaFoldDB" id="A0A6N2KFK6"/>
<dbReference type="Pfam" id="PF03643">
    <property type="entry name" value="Vps26"/>
    <property type="match status" value="1"/>
</dbReference>
<sequence length="107" mass="12641">MISHPLYVNWMFLEKYTYPFEFSTVEMPYETYNGVNVRLRYVLKVTVTLGYAGSIIEYQDFVQLLSPPSINNSIKMEVGIEECLHIEFEYNKSKCDYWKDILSSSKN</sequence>
<dbReference type="Gene3D" id="2.60.40.640">
    <property type="match status" value="2"/>
</dbReference>
<dbReference type="InterPro" id="IPR014752">
    <property type="entry name" value="Arrestin-like_C"/>
</dbReference>
<proteinExistence type="inferred from homology"/>
<gene>
    <name evidence="2" type="ORF">SVIM_LOCUS79754</name>
</gene>